<dbReference type="InterPro" id="IPR015359">
    <property type="entry name" value="PLC_EF-hand-like"/>
</dbReference>
<dbReference type="Proteomes" id="UP000094112">
    <property type="component" value="Unassembled WGS sequence"/>
</dbReference>
<dbReference type="GO" id="GO:0005509">
    <property type="term" value="F:calcium ion binding"/>
    <property type="evidence" value="ECO:0007669"/>
    <property type="project" value="InterPro"/>
</dbReference>
<evidence type="ECO:0000256" key="9">
    <source>
        <dbReference type="SAM" id="MobiDB-lite"/>
    </source>
</evidence>
<dbReference type="GO" id="GO:0048015">
    <property type="term" value="P:phosphatidylinositol-mediated signaling"/>
    <property type="evidence" value="ECO:0007669"/>
    <property type="project" value="TreeGrafter"/>
</dbReference>
<dbReference type="InterPro" id="IPR001711">
    <property type="entry name" value="PLipase_C_Pinositol-sp_Y"/>
</dbReference>
<dbReference type="RefSeq" id="XP_019039097.1">
    <property type="nucleotide sequence ID" value="XM_019186329.1"/>
</dbReference>
<reference evidence="13 14" key="1">
    <citation type="journal article" date="2016" name="Proc. Natl. Acad. Sci. U.S.A.">
        <title>Comparative genomics of biotechnologically important yeasts.</title>
        <authorList>
            <person name="Riley R."/>
            <person name="Haridas S."/>
            <person name="Wolfe K.H."/>
            <person name="Lopes M.R."/>
            <person name="Hittinger C.T."/>
            <person name="Goeker M."/>
            <person name="Salamov A.A."/>
            <person name="Wisecaver J.H."/>
            <person name="Long T.M."/>
            <person name="Calvey C.H."/>
            <person name="Aerts A.L."/>
            <person name="Barry K.W."/>
            <person name="Choi C."/>
            <person name="Clum A."/>
            <person name="Coughlan A.Y."/>
            <person name="Deshpande S."/>
            <person name="Douglass A.P."/>
            <person name="Hanson S.J."/>
            <person name="Klenk H.-P."/>
            <person name="LaButti K.M."/>
            <person name="Lapidus A."/>
            <person name="Lindquist E.A."/>
            <person name="Lipzen A.M."/>
            <person name="Meier-Kolthoff J.P."/>
            <person name="Ohm R.A."/>
            <person name="Otillar R.P."/>
            <person name="Pangilinan J.L."/>
            <person name="Peng Y."/>
            <person name="Rokas A."/>
            <person name="Rosa C.A."/>
            <person name="Scheuner C."/>
            <person name="Sibirny A.A."/>
            <person name="Slot J.C."/>
            <person name="Stielow J.B."/>
            <person name="Sun H."/>
            <person name="Kurtzman C.P."/>
            <person name="Blackwell M."/>
            <person name="Grigoriev I.V."/>
            <person name="Jeffries T.W."/>
        </authorList>
    </citation>
    <scope>NUCLEOTIDE SEQUENCE [LARGE SCALE GENOMIC DNA]</scope>
    <source>
        <strain evidence="14">ATCC 58044 / CBS 1984 / NCYC 433 / NRRL Y-366-8</strain>
    </source>
</reference>
<dbReference type="OrthoDB" id="269822at2759"/>
<keyword evidence="3 8" id="KW-0378">Hydrolase</keyword>
<feature type="domain" description="C2" evidence="10">
    <location>
        <begin position="746"/>
        <end position="895"/>
    </location>
</feature>
<dbReference type="SMART" id="SM00148">
    <property type="entry name" value="PLCXc"/>
    <property type="match status" value="1"/>
</dbReference>
<comment type="catalytic activity">
    <reaction evidence="1 8">
        <text>a 1,2-diacyl-sn-glycero-3-phospho-(1D-myo-inositol-4,5-bisphosphate) + H2O = 1D-myo-inositol 1,4,5-trisphosphate + a 1,2-diacyl-sn-glycerol + H(+)</text>
        <dbReference type="Rhea" id="RHEA:33179"/>
        <dbReference type="ChEBI" id="CHEBI:15377"/>
        <dbReference type="ChEBI" id="CHEBI:15378"/>
        <dbReference type="ChEBI" id="CHEBI:17815"/>
        <dbReference type="ChEBI" id="CHEBI:58456"/>
        <dbReference type="ChEBI" id="CHEBI:203600"/>
        <dbReference type="EC" id="3.1.4.11"/>
    </reaction>
</comment>
<dbReference type="FunFam" id="3.20.20.190:FF:000039">
    <property type="entry name" value="Phosphoinositide phospholipase C"/>
    <property type="match status" value="1"/>
</dbReference>
<name>A0A1E3P3R0_WICAA</name>
<evidence type="ECO:0000313" key="14">
    <source>
        <dbReference type="Proteomes" id="UP000094112"/>
    </source>
</evidence>
<evidence type="ECO:0000256" key="4">
    <source>
        <dbReference type="ARBA" id="ARBA00022963"/>
    </source>
</evidence>
<evidence type="ECO:0000259" key="12">
    <source>
        <dbReference type="PROSITE" id="PS50222"/>
    </source>
</evidence>
<evidence type="ECO:0000256" key="1">
    <source>
        <dbReference type="ARBA" id="ARBA00001195"/>
    </source>
</evidence>
<evidence type="ECO:0000256" key="7">
    <source>
        <dbReference type="ARBA" id="ARBA00059664"/>
    </source>
</evidence>
<dbReference type="InterPro" id="IPR000909">
    <property type="entry name" value="PLipase_C_PInositol-sp_X_dom"/>
</dbReference>
<evidence type="ECO:0000256" key="8">
    <source>
        <dbReference type="RuleBase" id="RU361133"/>
    </source>
</evidence>
<feature type="region of interest" description="Disordered" evidence="9">
    <location>
        <begin position="1"/>
        <end position="21"/>
    </location>
</feature>
<keyword evidence="14" id="KW-1185">Reference proteome</keyword>
<dbReference type="GO" id="GO:0000776">
    <property type="term" value="C:kinetochore"/>
    <property type="evidence" value="ECO:0007669"/>
    <property type="project" value="EnsemblFungi"/>
</dbReference>
<dbReference type="EC" id="3.1.4.11" evidence="8"/>
<protein>
    <recommendedName>
        <fullName evidence="8">Phosphoinositide phospholipase C</fullName>
        <ecNumber evidence="8">3.1.4.11</ecNumber>
    </recommendedName>
</protein>
<evidence type="ECO:0000259" key="11">
    <source>
        <dbReference type="PROSITE" id="PS50008"/>
    </source>
</evidence>
<dbReference type="GO" id="GO:0032958">
    <property type="term" value="P:inositol phosphate biosynthetic process"/>
    <property type="evidence" value="ECO:0007669"/>
    <property type="project" value="EnsemblFungi"/>
</dbReference>
<accession>A0A1E3P3R0</accession>
<dbReference type="InterPro" id="IPR017946">
    <property type="entry name" value="PLC-like_Pdiesterase_TIM-brl"/>
</dbReference>
<dbReference type="GO" id="GO:0004435">
    <property type="term" value="F:phosphatidylinositol-4,5-bisphosphate phospholipase C activity"/>
    <property type="evidence" value="ECO:0007669"/>
    <property type="project" value="UniProtKB-EC"/>
</dbReference>
<dbReference type="CDD" id="cd13360">
    <property type="entry name" value="PH_PLC_fungal"/>
    <property type="match status" value="1"/>
</dbReference>
<dbReference type="InterPro" id="IPR001192">
    <property type="entry name" value="PI-PLC_fam"/>
</dbReference>
<evidence type="ECO:0000259" key="10">
    <source>
        <dbReference type="PROSITE" id="PS50004"/>
    </source>
</evidence>
<comment type="cofactor">
    <cofactor evidence="2">
        <name>Ca(2+)</name>
        <dbReference type="ChEBI" id="CHEBI:29108"/>
    </cofactor>
</comment>
<dbReference type="PROSITE" id="PS50008">
    <property type="entry name" value="PIPLC_Y_DOMAIN"/>
    <property type="match status" value="1"/>
</dbReference>
<dbReference type="InterPro" id="IPR011993">
    <property type="entry name" value="PH-like_dom_sf"/>
</dbReference>
<dbReference type="Gene3D" id="3.20.20.190">
    <property type="entry name" value="Phosphatidylinositol (PI) phosphodiesterase"/>
    <property type="match status" value="1"/>
</dbReference>
<evidence type="ECO:0000256" key="2">
    <source>
        <dbReference type="ARBA" id="ARBA00001913"/>
    </source>
</evidence>
<dbReference type="STRING" id="683960.A0A1E3P3R0"/>
<dbReference type="Gene3D" id="2.30.29.30">
    <property type="entry name" value="Pleckstrin-homology domain (PH domain)/Phosphotyrosine-binding domain (PTB)"/>
    <property type="match status" value="1"/>
</dbReference>
<dbReference type="PANTHER" id="PTHR10336:SF36">
    <property type="entry name" value="1-PHOSPHATIDYLINOSITOL 4,5-BISPHOSPHATE PHOSPHODIESTERASE BETA-4"/>
    <property type="match status" value="1"/>
</dbReference>
<evidence type="ECO:0000256" key="5">
    <source>
        <dbReference type="ARBA" id="ARBA00023098"/>
    </source>
</evidence>
<evidence type="ECO:0000256" key="3">
    <source>
        <dbReference type="ARBA" id="ARBA00022801"/>
    </source>
</evidence>
<dbReference type="Pfam" id="PF00388">
    <property type="entry name" value="PI-PLC-X"/>
    <property type="match status" value="1"/>
</dbReference>
<keyword evidence="6" id="KW-0807">Transducer</keyword>
<dbReference type="CDD" id="cd16207">
    <property type="entry name" value="EFh_ScPlc1p_like"/>
    <property type="match status" value="1"/>
</dbReference>
<dbReference type="PROSITE" id="PS50004">
    <property type="entry name" value="C2"/>
    <property type="match status" value="1"/>
</dbReference>
<dbReference type="GO" id="GO:0034501">
    <property type="term" value="P:protein localization to kinetochore"/>
    <property type="evidence" value="ECO:0007669"/>
    <property type="project" value="EnsemblFungi"/>
</dbReference>
<dbReference type="InterPro" id="IPR000008">
    <property type="entry name" value="C2_dom"/>
</dbReference>
<evidence type="ECO:0000313" key="13">
    <source>
        <dbReference type="EMBL" id="ODQ59890.1"/>
    </source>
</evidence>
<dbReference type="GeneID" id="30203575"/>
<dbReference type="Pfam" id="PF09279">
    <property type="entry name" value="EF-hand_like"/>
    <property type="match status" value="1"/>
</dbReference>
<sequence length="904" mass="103224">MSQAKTTTPPTSTLDVKTGSDESVFSNQLERSSSSSLANHYSMLRSNSVSQEVPIDIVPLTNKLSASLSPVLQPVKKVLNSKVAGTSSSSDGVIKSFIKKTNIKLGLYSDPKSEPTDGPLTKNFDDIVKSPSNFPNFNSSDEDLNLDELILETADNTNEIVLESPKIPEVFITGLPLLKITHKKKVQRVFTIDLDHATVVWNKNKTTARMSLDNIKQIRIGEDARNYREEYKVSKEFTDRWATVIYTDHTTNKLKALHVLAPSAKDLELFVSTLTKLVSRRRELMRHLSIPGENFANIHWKNYVSKDKNEKHLLSFEDVVKLTKRLHINCDESHLYNLFHEHDIDKKGALNFEEFQKFVKKLKLRPEVLEIFNKITKNKEVMTSNQFLNFVKRTQLQDDSEQFIKRLFQKLSHDSDYLKIDDFTNYLTSSYLSPTKQISEDFTRPLNEYYISSSHNTYLLGRQVGGSSSIEGYTKALQRGCRSIEIDIWDGDKGPIVSHGHTFTSSIALADVLETIKKYAFIITPFPLFLSLEVHCKADYQLKILELLRSTFGEMLVTEPLMTNTFFLPMLVKVKRSMIDDNSESASTSSSVTSSSAYEDISGEELEKKQKPAKKKKKKHYKVIPELSALGVYALGLKFTNFSLPESKTMNHIFSFNENTINSMAKDDDKKYLIQKHNRKYLMRVYPSGMRYNSTNFNPIKFWDLGAQMVATNWQTYDLGQQLNEAMFNFGAKSGYVLKPTRFRNTNQNLKFKLLRPGDNFINFSIDVLSGQLLPRPTELRSDESLNPYVVFELIDPTLVSSLKITDLDTEAEVTSSSGCYPTKSITSNGFNPIWNTRFEAKIKDRNELNFIRLLVKTGDTPFAVYCCKLNNLNQGYRQIPLYDLQGEEYIFSTLFVRISYESC</sequence>
<keyword evidence="5 8" id="KW-0443">Lipid metabolism</keyword>
<dbReference type="AlphaFoldDB" id="A0A1E3P3R0"/>
<dbReference type="SUPFAM" id="SSF51695">
    <property type="entry name" value="PLC-like phosphodiesterases"/>
    <property type="match status" value="1"/>
</dbReference>
<gene>
    <name evidence="13" type="ORF">WICANDRAFT_91884</name>
</gene>
<comment type="function">
    <text evidence="7">The production of the second messenger molecules diacylglycerol (DAG) and inositol 1,4,5-trisphosphate (IP3) is mediated by activated phosphatidylinositol-specific phospholipase C enzymes.</text>
</comment>
<feature type="domain" description="PI-PLC Y-box" evidence="11">
    <location>
        <begin position="627"/>
        <end position="744"/>
    </location>
</feature>
<dbReference type="SUPFAM" id="SSF47473">
    <property type="entry name" value="EF-hand"/>
    <property type="match status" value="1"/>
</dbReference>
<organism evidence="13 14">
    <name type="scientific">Wickerhamomyces anomalus (strain ATCC 58044 / CBS 1984 / NCYC 433 / NRRL Y-366-8)</name>
    <name type="common">Yeast</name>
    <name type="synonym">Hansenula anomala</name>
    <dbReference type="NCBI Taxonomy" id="683960"/>
    <lineage>
        <taxon>Eukaryota</taxon>
        <taxon>Fungi</taxon>
        <taxon>Dikarya</taxon>
        <taxon>Ascomycota</taxon>
        <taxon>Saccharomycotina</taxon>
        <taxon>Saccharomycetes</taxon>
        <taxon>Phaffomycetales</taxon>
        <taxon>Wickerhamomycetaceae</taxon>
        <taxon>Wickerhamomyces</taxon>
    </lineage>
</organism>
<dbReference type="InterPro" id="IPR002048">
    <property type="entry name" value="EF_hand_dom"/>
</dbReference>
<dbReference type="PROSITE" id="PS50007">
    <property type="entry name" value="PIPLC_X_DOMAIN"/>
    <property type="match status" value="1"/>
</dbReference>
<evidence type="ECO:0000256" key="6">
    <source>
        <dbReference type="ARBA" id="ARBA00023224"/>
    </source>
</evidence>
<proteinExistence type="predicted"/>
<dbReference type="PRINTS" id="PR00390">
    <property type="entry name" value="PHPHLIPASEC"/>
</dbReference>
<dbReference type="SMART" id="SM00239">
    <property type="entry name" value="C2"/>
    <property type="match status" value="1"/>
</dbReference>
<dbReference type="SUPFAM" id="SSF49562">
    <property type="entry name" value="C2 domain (Calcium/lipid-binding domain, CaLB)"/>
    <property type="match status" value="1"/>
</dbReference>
<dbReference type="InterPro" id="IPR011992">
    <property type="entry name" value="EF-hand-dom_pair"/>
</dbReference>
<dbReference type="CDD" id="cd00275">
    <property type="entry name" value="C2_PLC_like"/>
    <property type="match status" value="1"/>
</dbReference>
<dbReference type="SUPFAM" id="SSF50729">
    <property type="entry name" value="PH domain-like"/>
    <property type="match status" value="1"/>
</dbReference>
<dbReference type="CDD" id="cd08598">
    <property type="entry name" value="PI-PLC1c_yeast"/>
    <property type="match status" value="1"/>
</dbReference>
<dbReference type="PANTHER" id="PTHR10336">
    <property type="entry name" value="PHOSPHOINOSITIDE-SPECIFIC PHOSPHOLIPASE C FAMILY PROTEIN"/>
    <property type="match status" value="1"/>
</dbReference>
<dbReference type="Pfam" id="PF00387">
    <property type="entry name" value="PI-PLC-Y"/>
    <property type="match status" value="1"/>
</dbReference>
<dbReference type="Gene3D" id="1.10.238.10">
    <property type="entry name" value="EF-hand"/>
    <property type="match status" value="2"/>
</dbReference>
<dbReference type="SMART" id="SM00149">
    <property type="entry name" value="PLCYc"/>
    <property type="match status" value="1"/>
</dbReference>
<dbReference type="PROSITE" id="PS50222">
    <property type="entry name" value="EF_HAND_2"/>
    <property type="match status" value="1"/>
</dbReference>
<feature type="domain" description="EF-hand" evidence="12">
    <location>
        <begin position="330"/>
        <end position="365"/>
    </location>
</feature>
<dbReference type="InterPro" id="IPR035892">
    <property type="entry name" value="C2_domain_sf"/>
</dbReference>
<dbReference type="EMBL" id="KV454210">
    <property type="protein sequence ID" value="ODQ59890.1"/>
    <property type="molecule type" value="Genomic_DNA"/>
</dbReference>
<dbReference type="GO" id="GO:0009395">
    <property type="term" value="P:phospholipid catabolic process"/>
    <property type="evidence" value="ECO:0007669"/>
    <property type="project" value="EnsemblFungi"/>
</dbReference>
<dbReference type="Gene3D" id="2.60.40.150">
    <property type="entry name" value="C2 domain"/>
    <property type="match status" value="1"/>
</dbReference>
<dbReference type="GO" id="GO:0001402">
    <property type="term" value="P:signal transduction involved in filamentous growth"/>
    <property type="evidence" value="ECO:0007669"/>
    <property type="project" value="EnsemblFungi"/>
</dbReference>
<keyword evidence="4 8" id="KW-0442">Lipid degradation</keyword>
<dbReference type="InterPro" id="IPR037755">
    <property type="entry name" value="Plc1_PH"/>
</dbReference>
<dbReference type="GO" id="GO:0051209">
    <property type="term" value="P:release of sequestered calcium ion into cytosol"/>
    <property type="evidence" value="ECO:0007669"/>
    <property type="project" value="TreeGrafter"/>
</dbReference>